<proteinExistence type="predicted"/>
<accession>A0ACC1HBG2</accession>
<gene>
    <name evidence="1" type="primary">MLP1_2</name>
    <name evidence="1" type="ORF">EV182_004339</name>
</gene>
<name>A0ACC1HBG2_9FUNG</name>
<dbReference type="EMBL" id="JAMZIH010006453">
    <property type="protein sequence ID" value="KAJ1673904.1"/>
    <property type="molecule type" value="Genomic_DNA"/>
</dbReference>
<comment type="caution">
    <text evidence="1">The sequence shown here is derived from an EMBL/GenBank/DDBJ whole genome shotgun (WGS) entry which is preliminary data.</text>
</comment>
<evidence type="ECO:0000313" key="1">
    <source>
        <dbReference type="EMBL" id="KAJ1673904.1"/>
    </source>
</evidence>
<protein>
    <submittedName>
        <fullName evidence="1">Filament-forming protein</fullName>
    </submittedName>
</protein>
<feature type="non-terminal residue" evidence="1">
    <location>
        <position position="730"/>
    </location>
</feature>
<reference evidence="1" key="1">
    <citation type="submission" date="2022-06" db="EMBL/GenBank/DDBJ databases">
        <title>Phylogenomic reconstructions and comparative analyses of Kickxellomycotina fungi.</title>
        <authorList>
            <person name="Reynolds N.K."/>
            <person name="Stajich J.E."/>
            <person name="Barry K."/>
            <person name="Grigoriev I.V."/>
            <person name="Crous P."/>
            <person name="Smith M.E."/>
        </authorList>
    </citation>
    <scope>NUCLEOTIDE SEQUENCE</scope>
    <source>
        <strain evidence="1">RSA 2271</strain>
    </source>
</reference>
<keyword evidence="2" id="KW-1185">Reference proteome</keyword>
<dbReference type="Proteomes" id="UP001145114">
    <property type="component" value="Unassembled WGS sequence"/>
</dbReference>
<sequence length="730" mass="84561">QLKDEHIRLRETLSEREEECVRLRSEAQTTDLRELSHKQAMELSRKQIEWLNAELTASQEGLQKARSELAATKSELHSQLSAAKAELRSTTSSLDECQRRTKQAEASHYNSMQEVRKIKEELAEATEQFKREMRSQAKMCEIWEKSAKEATTRVEEIDRLLQEAESRRKEAEQQAQEAVELAESERDELARQLDRANETIRRFERELDTVNKSIESGTNLISPSASRVMRSGKTPTQILAEFNELQDEYDRVLAERNDLESSLNAILQDIEERAPVLAFEREAFEKLQLYCDDLARELEAMRGDLEESQSQERERANELQVAHRENKSLRQQVRDLGRQVSRLIRQIEEIRRGSPIPDSEAFEPNSIDSNEGQIDRVISQSLVTFRDIQELQLQNQRLLRTTRELASKVAQEEEDRRKQLQAEENEAIAEAKNVISRLESELRTLRTRLGALERERNMLKERAERKSPGDHSERKPQPGVEPSAEDATVSKDDNTQLRRLEDQFNLYQSESVSIRQTLERENEGLRSELSETRIRAVKAEAQVAFEQDRIGMLKSEQDALLRELAHLRETVSRLHAQLESYEQSSTQAAQSLAETTSELQQAKRMLAMVEAERDALRRSEARWLEAEQQWRSEKLNMTQILQNTTRLRDEWQRASEAKVAAAEQQIESIRGDLASAREEIRAKDGEIQRLQYRREADTSLWQERVTKLNDALGDAKEQTAQARQKVAEIQ</sequence>
<feature type="non-terminal residue" evidence="1">
    <location>
        <position position="1"/>
    </location>
</feature>
<organism evidence="1 2">
    <name type="scientific">Spiromyces aspiralis</name>
    <dbReference type="NCBI Taxonomy" id="68401"/>
    <lineage>
        <taxon>Eukaryota</taxon>
        <taxon>Fungi</taxon>
        <taxon>Fungi incertae sedis</taxon>
        <taxon>Zoopagomycota</taxon>
        <taxon>Kickxellomycotina</taxon>
        <taxon>Kickxellomycetes</taxon>
        <taxon>Kickxellales</taxon>
        <taxon>Kickxellaceae</taxon>
        <taxon>Spiromyces</taxon>
    </lineage>
</organism>
<evidence type="ECO:0000313" key="2">
    <source>
        <dbReference type="Proteomes" id="UP001145114"/>
    </source>
</evidence>